<gene>
    <name evidence="4" type="ORF">JW984_12360</name>
</gene>
<name>A0A9D8PR56_9DELT</name>
<reference evidence="4" key="2">
    <citation type="submission" date="2021-01" db="EMBL/GenBank/DDBJ databases">
        <authorList>
            <person name="Hahn C.R."/>
            <person name="Youssef N.H."/>
            <person name="Elshahed M."/>
        </authorList>
    </citation>
    <scope>NUCLEOTIDE SEQUENCE</scope>
    <source>
        <strain evidence="4">Zod_Metabat.24</strain>
    </source>
</reference>
<evidence type="ECO:0000256" key="1">
    <source>
        <dbReference type="PROSITE-ProRule" id="PRU00285"/>
    </source>
</evidence>
<dbReference type="Proteomes" id="UP000809273">
    <property type="component" value="Unassembled WGS sequence"/>
</dbReference>
<dbReference type="PANTHER" id="PTHR11527">
    <property type="entry name" value="HEAT-SHOCK PROTEIN 20 FAMILY MEMBER"/>
    <property type="match status" value="1"/>
</dbReference>
<evidence type="ECO:0000313" key="5">
    <source>
        <dbReference type="Proteomes" id="UP000809273"/>
    </source>
</evidence>
<dbReference type="InterPro" id="IPR002068">
    <property type="entry name" value="A-crystallin/Hsp20_dom"/>
</dbReference>
<dbReference type="InterPro" id="IPR008978">
    <property type="entry name" value="HSP20-like_chaperone"/>
</dbReference>
<comment type="caution">
    <text evidence="4">The sequence shown here is derived from an EMBL/GenBank/DDBJ whole genome shotgun (WGS) entry which is preliminary data.</text>
</comment>
<dbReference type="EMBL" id="JAFGIX010000061">
    <property type="protein sequence ID" value="MBN1573980.1"/>
    <property type="molecule type" value="Genomic_DNA"/>
</dbReference>
<dbReference type="Gene3D" id="2.60.40.790">
    <property type="match status" value="1"/>
</dbReference>
<evidence type="ECO:0000256" key="2">
    <source>
        <dbReference type="RuleBase" id="RU003616"/>
    </source>
</evidence>
<comment type="similarity">
    <text evidence="1 2">Belongs to the small heat shock protein (HSP20) family.</text>
</comment>
<dbReference type="CDD" id="cd06464">
    <property type="entry name" value="ACD_sHsps-like"/>
    <property type="match status" value="1"/>
</dbReference>
<evidence type="ECO:0000313" key="4">
    <source>
        <dbReference type="EMBL" id="MBN1573980.1"/>
    </source>
</evidence>
<proteinExistence type="inferred from homology"/>
<dbReference type="SUPFAM" id="SSF49764">
    <property type="entry name" value="HSP20-like chaperones"/>
    <property type="match status" value="1"/>
</dbReference>
<accession>A0A9D8PR56</accession>
<dbReference type="Pfam" id="PF00011">
    <property type="entry name" value="HSP20"/>
    <property type="match status" value="1"/>
</dbReference>
<dbReference type="InterPro" id="IPR031107">
    <property type="entry name" value="Small_HSP"/>
</dbReference>
<organism evidence="4 5">
    <name type="scientific">Candidatus Zymogenus saltonus</name>
    <dbReference type="NCBI Taxonomy" id="2844893"/>
    <lineage>
        <taxon>Bacteria</taxon>
        <taxon>Deltaproteobacteria</taxon>
        <taxon>Candidatus Zymogenia</taxon>
        <taxon>Candidatus Zymogeniales</taxon>
        <taxon>Candidatus Zymogenaceae</taxon>
        <taxon>Candidatus Zymogenus</taxon>
    </lineage>
</organism>
<feature type="domain" description="SHSP" evidence="3">
    <location>
        <begin position="32"/>
        <end position="144"/>
    </location>
</feature>
<sequence length="147" mass="16925">MFAPVRRINVRPLTLRVWDDDWFDNFFGESEKANGGFCPSVDISENEKDFTVAAELPGMDPKEIDLTMERDVLTISGERKDEHEEKEGEYYRRETSYGSFCRSIRLPSEVDDKKIKADYKDGILKVTLPKANGKSKKVIKVEAQKEN</sequence>
<evidence type="ECO:0000259" key="3">
    <source>
        <dbReference type="PROSITE" id="PS01031"/>
    </source>
</evidence>
<dbReference type="AlphaFoldDB" id="A0A9D8PR56"/>
<reference evidence="4" key="1">
    <citation type="journal article" date="2021" name="Environ. Microbiol.">
        <title>Genomic characterization of three novel Desulfobacterota classes expand the metabolic and phylogenetic diversity of the phylum.</title>
        <authorList>
            <person name="Murphy C.L."/>
            <person name="Biggerstaff J."/>
            <person name="Eichhorn A."/>
            <person name="Ewing E."/>
            <person name="Shahan R."/>
            <person name="Soriano D."/>
            <person name="Stewart S."/>
            <person name="VanMol K."/>
            <person name="Walker R."/>
            <person name="Walters P."/>
            <person name="Elshahed M.S."/>
            <person name="Youssef N.H."/>
        </authorList>
    </citation>
    <scope>NUCLEOTIDE SEQUENCE</scope>
    <source>
        <strain evidence="4">Zod_Metabat.24</strain>
    </source>
</reference>
<protein>
    <submittedName>
        <fullName evidence="4">Hsp20/alpha crystallin family protein</fullName>
    </submittedName>
</protein>
<dbReference type="PROSITE" id="PS01031">
    <property type="entry name" value="SHSP"/>
    <property type="match status" value="1"/>
</dbReference>